<accession>A0ABX2MFT1</accession>
<evidence type="ECO:0000313" key="1">
    <source>
        <dbReference type="EMBL" id="NUU53778.1"/>
    </source>
</evidence>
<keyword evidence="2" id="KW-1185">Reference proteome</keyword>
<protein>
    <submittedName>
        <fullName evidence="1">Uncharacterized protein</fullName>
    </submittedName>
</protein>
<organism evidence="1 2">
    <name type="scientific">Paenibacillus taichungensis</name>
    <dbReference type="NCBI Taxonomy" id="484184"/>
    <lineage>
        <taxon>Bacteria</taxon>
        <taxon>Bacillati</taxon>
        <taxon>Bacillota</taxon>
        <taxon>Bacilli</taxon>
        <taxon>Bacillales</taxon>
        <taxon>Paenibacillaceae</taxon>
        <taxon>Paenibacillus</taxon>
    </lineage>
</organism>
<evidence type="ECO:0000313" key="2">
    <source>
        <dbReference type="Proteomes" id="UP000577724"/>
    </source>
</evidence>
<dbReference type="GeneID" id="97130395"/>
<comment type="caution">
    <text evidence="1">The sequence shown here is derived from an EMBL/GenBank/DDBJ whole genome shotgun (WGS) entry which is preliminary data.</text>
</comment>
<name>A0ABX2MFT1_9BACL</name>
<dbReference type="EMBL" id="JABMCC010000101">
    <property type="protein sequence ID" value="NUU53778.1"/>
    <property type="molecule type" value="Genomic_DNA"/>
</dbReference>
<gene>
    <name evidence="1" type="ORF">HP548_06765</name>
</gene>
<proteinExistence type="predicted"/>
<dbReference type="Proteomes" id="UP000577724">
    <property type="component" value="Unassembled WGS sequence"/>
</dbReference>
<sequence length="55" mass="6311">MKKRIQNGRKNDASFHAIIYKRSQLGQEQITNMQDSHRTIGIQGNECMIAVGEHQ</sequence>
<reference evidence="1 2" key="1">
    <citation type="submission" date="2020-05" db="EMBL/GenBank/DDBJ databases">
        <title>Genome Sequencing of Type Strains.</title>
        <authorList>
            <person name="Lemaire J.F."/>
            <person name="Inderbitzin P."/>
            <person name="Gregorio O.A."/>
            <person name="Collins S.B."/>
            <person name="Wespe N."/>
            <person name="Knight-Connoni V."/>
        </authorList>
    </citation>
    <scope>NUCLEOTIDE SEQUENCE [LARGE SCALE GENOMIC DNA]</scope>
    <source>
        <strain evidence="1 2">DSM 19942</strain>
    </source>
</reference>
<dbReference type="RefSeq" id="WP_163753275.1">
    <property type="nucleotide sequence ID" value="NZ_CBCRYD010000029.1"/>
</dbReference>